<dbReference type="Proteomes" id="UP001284094">
    <property type="component" value="Unassembled WGS sequence"/>
</dbReference>
<evidence type="ECO:0000313" key="9">
    <source>
        <dbReference type="Proteomes" id="UP001284094"/>
    </source>
</evidence>
<evidence type="ECO:0000256" key="1">
    <source>
        <dbReference type="ARBA" id="ARBA00001974"/>
    </source>
</evidence>
<dbReference type="Pfam" id="PF01266">
    <property type="entry name" value="DAO"/>
    <property type="match status" value="1"/>
</dbReference>
<dbReference type="PANTHER" id="PTHR13847">
    <property type="entry name" value="SARCOSINE DEHYDROGENASE-RELATED"/>
    <property type="match status" value="1"/>
</dbReference>
<evidence type="ECO:0000313" key="6">
    <source>
        <dbReference type="EMBL" id="MDY6487452.1"/>
    </source>
</evidence>
<dbReference type="Gene3D" id="3.30.9.10">
    <property type="entry name" value="D-Amino Acid Oxidase, subunit A, domain 2"/>
    <property type="match status" value="1"/>
</dbReference>
<dbReference type="GO" id="GO:0016491">
    <property type="term" value="F:oxidoreductase activity"/>
    <property type="evidence" value="ECO:0007669"/>
    <property type="project" value="UniProtKB-KW"/>
</dbReference>
<keyword evidence="4" id="KW-0560">Oxidoreductase</keyword>
<dbReference type="InterPro" id="IPR036188">
    <property type="entry name" value="FAD/NAD-bd_sf"/>
</dbReference>
<dbReference type="AlphaFoldDB" id="A0AB35UXL6"/>
<reference evidence="6 8" key="1">
    <citation type="submission" date="2023-11" db="EMBL/GenBank/DDBJ databases">
        <title>The common occurrence of Acinetobacte faecalis in cattle feces and its emended description.</title>
        <authorList>
            <person name="Kyselkova M."/>
            <person name="Xanthopoulou K."/>
            <person name="Shestivska V."/>
            <person name="Spanelova P."/>
            <person name="Maixnerova M."/>
            <person name="Higgins P.G."/>
            <person name="Nemec A."/>
        </authorList>
    </citation>
    <scope>NUCLEOTIDE SEQUENCE [LARGE SCALE GENOMIC DNA]</scope>
    <source>
        <strain evidence="6 8">ANC 7483</strain>
    </source>
</reference>
<evidence type="ECO:0000256" key="4">
    <source>
        <dbReference type="ARBA" id="ARBA00023002"/>
    </source>
</evidence>
<dbReference type="EMBL" id="JAXHPO010000033">
    <property type="protein sequence ID" value="MDY6550738.1"/>
    <property type="molecule type" value="Genomic_DNA"/>
</dbReference>
<comment type="cofactor">
    <cofactor evidence="1">
        <name>FAD</name>
        <dbReference type="ChEBI" id="CHEBI:57692"/>
    </cofactor>
</comment>
<dbReference type="InterPro" id="IPR006076">
    <property type="entry name" value="FAD-dep_OxRdtase"/>
</dbReference>
<keyword evidence="3" id="KW-0285">Flavoprotein</keyword>
<evidence type="ECO:0000256" key="2">
    <source>
        <dbReference type="ARBA" id="ARBA00009410"/>
    </source>
</evidence>
<dbReference type="PANTHER" id="PTHR13847:SF286">
    <property type="entry name" value="D-AMINO ACID DEHYDROGENASE"/>
    <property type="match status" value="1"/>
</dbReference>
<comment type="similarity">
    <text evidence="2">Belongs to the DadA oxidoreductase family.</text>
</comment>
<evidence type="ECO:0000313" key="8">
    <source>
        <dbReference type="Proteomes" id="UP001278995"/>
    </source>
</evidence>
<dbReference type="SUPFAM" id="SSF51905">
    <property type="entry name" value="FAD/NAD(P)-binding domain"/>
    <property type="match status" value="1"/>
</dbReference>
<comment type="caution">
    <text evidence="6">The sequence shown here is derived from an EMBL/GenBank/DDBJ whole genome shotgun (WGS) entry which is preliminary data.</text>
</comment>
<dbReference type="Gene3D" id="3.50.50.60">
    <property type="entry name" value="FAD/NAD(P)-binding domain"/>
    <property type="match status" value="1"/>
</dbReference>
<gene>
    <name evidence="7" type="ORF">SKM48_08210</name>
    <name evidence="6" type="ORF">SKM51_09645</name>
</gene>
<name>A0AB35UXL6_9GAMM</name>
<organism evidence="6 8">
    <name type="scientific">Acinetobacter faecalis</name>
    <dbReference type="NCBI Taxonomy" id="2665161"/>
    <lineage>
        <taxon>Bacteria</taxon>
        <taxon>Pseudomonadati</taxon>
        <taxon>Pseudomonadota</taxon>
        <taxon>Gammaproteobacteria</taxon>
        <taxon>Moraxellales</taxon>
        <taxon>Moraxellaceae</taxon>
        <taxon>Acinetobacter</taxon>
    </lineage>
</organism>
<evidence type="ECO:0000313" key="7">
    <source>
        <dbReference type="EMBL" id="MDY6550738.1"/>
    </source>
</evidence>
<dbReference type="EMBL" id="JAXHPL010000054">
    <property type="protein sequence ID" value="MDY6487452.1"/>
    <property type="molecule type" value="Genomic_DNA"/>
</dbReference>
<dbReference type="GO" id="GO:0005737">
    <property type="term" value="C:cytoplasm"/>
    <property type="evidence" value="ECO:0007669"/>
    <property type="project" value="TreeGrafter"/>
</dbReference>
<dbReference type="Proteomes" id="UP001278995">
    <property type="component" value="Unassembled WGS sequence"/>
</dbReference>
<evidence type="ECO:0000256" key="3">
    <source>
        <dbReference type="ARBA" id="ARBA00022630"/>
    </source>
</evidence>
<keyword evidence="9" id="KW-1185">Reference proteome</keyword>
<reference evidence="7" key="2">
    <citation type="submission" date="2023-11" db="EMBL/GenBank/DDBJ databases">
        <authorList>
            <person name="Kyselkova M."/>
            <person name="Xanthopoulou K."/>
            <person name="Shestivska V."/>
            <person name="Spanelova P."/>
            <person name="Maixnerova M."/>
            <person name="Higgins P.G."/>
            <person name="Nemec A."/>
        </authorList>
    </citation>
    <scope>NUCLEOTIDE SEQUENCE</scope>
    <source>
        <strain evidence="7">ANC 7225</strain>
    </source>
</reference>
<proteinExistence type="inferred from homology"/>
<accession>A0AB35UXL6</accession>
<feature type="domain" description="FAD dependent oxidoreductase" evidence="5">
    <location>
        <begin position="4"/>
        <end position="370"/>
    </location>
</feature>
<reference evidence="7 9" key="3">
    <citation type="journal article" date="2024" name="Syst. Appl. Microbiol.">
        <title>Evidence for the occurrence of Acinetobacter faecalis in cattle feces and its emended description.</title>
        <authorList>
            <person name="Kyselkova M."/>
            <person name="Xanthopoulou K."/>
            <person name="Shestivska V."/>
            <person name="Spanelova P."/>
            <person name="Maixnerova M."/>
            <person name="Higgins P.G."/>
            <person name="Nemec A."/>
        </authorList>
    </citation>
    <scope>NUCLEOTIDE SEQUENCE [LARGE SCALE GENOMIC DNA]</scope>
    <source>
        <strain evidence="7 9">ANC 7225</strain>
    </source>
</reference>
<evidence type="ECO:0000259" key="5">
    <source>
        <dbReference type="Pfam" id="PF01266"/>
    </source>
</evidence>
<sequence>MMTDLHIVGGGILGLSAAIQAKQQGLSVKLFEKDPTPIGATRRNFGILGSATLSRPDDCWNVYAKDSLEFYNSIQNQMDISCNKRTGLYLATNSLQAKVLQEFQQEAAQYNIHAKYLNRETLLERYSYLNANATLHGALTLEDEYSLEPNQAALRLTDYAKQIGVEVYQSACVVKAYSDHGTTQIQLATGECFEAKKLLICHGATTEILYPKALQNLGVQRCHLNMAITEALPYQLNASIYSGLSIARYPGFSICPSFQDLLAEPQDEIVKRYGIHVLLKQNHLGQIIVGDSHEYTALDEAALFEQQEQIYQFIQTYCADQLGFKLPPLLKRWQGQYLSHPEQAACFLEAESNIYLANAIAGKGMTTGPGWIKHQLQQHIF</sequence>
<protein>
    <submittedName>
        <fullName evidence="6">FAD-dependent oxidoreductase</fullName>
    </submittedName>
</protein>